<sequence>MTVIGYQAQVADGIRKKGIKRMNSFFKTPEEAVEEAFSLKEKLDTRYKNKIKWDYNKKITGTLEKMKILKGYLDGDEDSSAFYLQITTSEIQRNLILASPSKPKKFTANDKKVMTKVAKIFV</sequence>
<proteinExistence type="predicted"/>
<comment type="caution">
    <text evidence="1">The sequence shown here is derived from an EMBL/GenBank/DDBJ whole genome shotgun (WGS) entry which is preliminary data.</text>
</comment>
<organism evidence="1 2">
    <name type="scientific">Robertmurraya beringensis</name>
    <dbReference type="NCBI Taxonomy" id="641660"/>
    <lineage>
        <taxon>Bacteria</taxon>
        <taxon>Bacillati</taxon>
        <taxon>Bacillota</taxon>
        <taxon>Bacilli</taxon>
        <taxon>Bacillales</taxon>
        <taxon>Bacillaceae</taxon>
        <taxon>Robertmurraya</taxon>
    </lineage>
</organism>
<protein>
    <submittedName>
        <fullName evidence="1">Uncharacterized protein</fullName>
    </submittedName>
</protein>
<gene>
    <name evidence="1" type="ORF">ACFFHF_10360</name>
</gene>
<name>A0ABV6KQP4_9BACI</name>
<evidence type="ECO:0000313" key="1">
    <source>
        <dbReference type="EMBL" id="MFC0475646.1"/>
    </source>
</evidence>
<reference evidence="1 2" key="1">
    <citation type="submission" date="2024-09" db="EMBL/GenBank/DDBJ databases">
        <authorList>
            <person name="Sun Q."/>
            <person name="Mori K."/>
        </authorList>
    </citation>
    <scope>NUCLEOTIDE SEQUENCE [LARGE SCALE GENOMIC DNA]</scope>
    <source>
        <strain evidence="1 2">CGMCC 1.9126</strain>
    </source>
</reference>
<accession>A0ABV6KQP4</accession>
<dbReference type="Proteomes" id="UP001589738">
    <property type="component" value="Unassembled WGS sequence"/>
</dbReference>
<keyword evidence="2" id="KW-1185">Reference proteome</keyword>
<dbReference type="RefSeq" id="WP_377058065.1">
    <property type="nucleotide sequence ID" value="NZ_JBHLUU010000031.1"/>
</dbReference>
<dbReference type="EMBL" id="JBHLUU010000031">
    <property type="protein sequence ID" value="MFC0475646.1"/>
    <property type="molecule type" value="Genomic_DNA"/>
</dbReference>
<evidence type="ECO:0000313" key="2">
    <source>
        <dbReference type="Proteomes" id="UP001589738"/>
    </source>
</evidence>